<evidence type="ECO:0000313" key="1">
    <source>
        <dbReference type="EMBL" id="ACE86012.1"/>
    </source>
</evidence>
<proteinExistence type="predicted"/>
<evidence type="ECO:0008006" key="3">
    <source>
        <dbReference type="Google" id="ProtNLM"/>
    </source>
</evidence>
<dbReference type="EMBL" id="CP000934">
    <property type="protein sequence ID" value="ACE86012.1"/>
    <property type="molecule type" value="Genomic_DNA"/>
</dbReference>
<dbReference type="PROSITE" id="PS51257">
    <property type="entry name" value="PROKAR_LIPOPROTEIN"/>
    <property type="match status" value="1"/>
</dbReference>
<dbReference type="HOGENOM" id="CLU_1480409_0_0_6"/>
<organism evidence="1 2">
    <name type="scientific">Cellvibrio japonicus (strain Ueda107)</name>
    <name type="common">Pseudomonas fluorescens subsp. cellulosa</name>
    <dbReference type="NCBI Taxonomy" id="498211"/>
    <lineage>
        <taxon>Bacteria</taxon>
        <taxon>Pseudomonadati</taxon>
        <taxon>Pseudomonadota</taxon>
        <taxon>Gammaproteobacteria</taxon>
        <taxon>Cellvibrionales</taxon>
        <taxon>Cellvibrionaceae</taxon>
        <taxon>Cellvibrio</taxon>
    </lineage>
</organism>
<gene>
    <name evidence="1" type="ordered locus">CJA_2749</name>
</gene>
<reference evidence="1 2" key="1">
    <citation type="journal article" date="2008" name="J. Bacteriol.">
        <title>Insights into plant cell wall degradation from the genome sequence of the soil bacterium Cellvibrio japonicus.</title>
        <authorList>
            <person name="Deboy R.T."/>
            <person name="Mongodin E.F."/>
            <person name="Fouts D.E."/>
            <person name="Tailford L.E."/>
            <person name="Khouri H."/>
            <person name="Emerson J.B."/>
            <person name="Mohamoud Y."/>
            <person name="Watkins K."/>
            <person name="Henrissat B."/>
            <person name="Gilbert H.J."/>
            <person name="Nelson K.E."/>
        </authorList>
    </citation>
    <scope>NUCLEOTIDE SEQUENCE [LARGE SCALE GENOMIC DNA]</scope>
    <source>
        <strain evidence="1 2">Ueda107</strain>
    </source>
</reference>
<accession>B3PBI2</accession>
<dbReference type="eggNOG" id="ENOG5032RNS">
    <property type="taxonomic scope" value="Bacteria"/>
</dbReference>
<dbReference type="AlphaFoldDB" id="B3PBI2"/>
<protein>
    <recommendedName>
        <fullName evidence="3">Lipoprotein</fullName>
    </recommendedName>
</protein>
<dbReference type="STRING" id="498211.CJA_2749"/>
<keyword evidence="2" id="KW-1185">Reference proteome</keyword>
<name>B3PBI2_CELJU</name>
<dbReference type="KEGG" id="cja:CJA_2749"/>
<evidence type="ECO:0000313" key="2">
    <source>
        <dbReference type="Proteomes" id="UP000001036"/>
    </source>
</evidence>
<sequence>MNRNPFSSVMNARLRLPILTVLTALTLLLLSGCAHRQFSDDNWPSNMPPRAYFVKTYEADEANRAIQSEQEYLTWILRFYQGWELYKRGWVKMTDELLTQVDDPSQAKEVKYKVERIGRLVSGEWAKKSNTRTIYLRHVSVWGNALLESLDRDEALPLINRINQDVDDLLAHRISKDVITADRYYPQDPDNPFL</sequence>
<dbReference type="Proteomes" id="UP000001036">
    <property type="component" value="Chromosome"/>
</dbReference>